<dbReference type="EMBL" id="CP003229">
    <property type="protein sequence ID" value="AEW98750.1"/>
    <property type="molecule type" value="Genomic_DNA"/>
</dbReference>
<keyword evidence="1" id="KW-0732">Signal</keyword>
<sequence>MRRRFAALAVSALLAGGTVAVTVPVTSATAATVTCDPAHMRQQIAQLKAKAARLKHEGEYAAAKRTLDQANSLQRKLDACLAAEDNAAKPFPR</sequence>
<accession>G8XGS3</accession>
<geneLocation type="plasmid" evidence="2 3">
    <name>pSCATT</name>
</geneLocation>
<proteinExistence type="predicted"/>
<gene>
    <name evidence="2" type="ordered locus">SCATT_p05570</name>
</gene>
<dbReference type="OrthoDB" id="4347373at2"/>
<protein>
    <submittedName>
        <fullName evidence="2">Uncharacterized protein</fullName>
    </submittedName>
</protein>
<evidence type="ECO:0000256" key="1">
    <source>
        <dbReference type="SAM" id="SignalP"/>
    </source>
</evidence>
<name>F8JJD2_STREN</name>
<dbReference type="RefSeq" id="WP_014151623.1">
    <property type="nucleotide sequence ID" value="NC_016113.1"/>
</dbReference>
<evidence type="ECO:0000313" key="2">
    <source>
        <dbReference type="EMBL" id="AEW98750.1"/>
    </source>
</evidence>
<reference evidence="3" key="1">
    <citation type="submission" date="2011-12" db="EMBL/GenBank/DDBJ databases">
        <title>Complete genome sequence of Streptomyces cattleya strain DSM 46488.</title>
        <authorList>
            <person name="Ou H.-Y."/>
            <person name="Li P."/>
            <person name="Zhao C."/>
            <person name="O'Hagan D."/>
            <person name="Deng Z."/>
        </authorList>
    </citation>
    <scope>NUCLEOTIDE SEQUENCE [LARGE SCALE GENOMIC DNA]</scope>
    <source>
        <strain evidence="3">ATCC 35852 / DSM 46488 / JCM 4925 / NBRC 14057 / NRRL 8057</strain>
        <plasmid evidence="3">Plasmid pSCATT</plasmid>
    </source>
</reference>
<dbReference type="HOGENOM" id="CLU_179389_0_0_11"/>
<feature type="chain" id="PRO_5038651309" evidence="1">
    <location>
        <begin position="21"/>
        <end position="93"/>
    </location>
</feature>
<organism evidence="2 3">
    <name type="scientific">Streptantibioticus cattleyicolor (strain ATCC 35852 / DSM 46488 / JCM 4925 / NBRC 14057 / NRRL 8057)</name>
    <name type="common">Streptomyces cattleya</name>
    <dbReference type="NCBI Taxonomy" id="1003195"/>
    <lineage>
        <taxon>Bacteria</taxon>
        <taxon>Bacillati</taxon>
        <taxon>Actinomycetota</taxon>
        <taxon>Actinomycetes</taxon>
        <taxon>Kitasatosporales</taxon>
        <taxon>Streptomycetaceae</taxon>
        <taxon>Streptantibioticus</taxon>
    </lineage>
</organism>
<dbReference type="AlphaFoldDB" id="F8JJD2"/>
<keyword evidence="3" id="KW-1185">Reference proteome</keyword>
<dbReference type="KEGG" id="sct:SCAT_p1174"/>
<keyword evidence="2" id="KW-0614">Plasmid</keyword>
<accession>F8JJD2</accession>
<evidence type="ECO:0000313" key="3">
    <source>
        <dbReference type="Proteomes" id="UP000007842"/>
    </source>
</evidence>
<dbReference type="Proteomes" id="UP000007842">
    <property type="component" value="Plasmid pSCATT"/>
</dbReference>
<feature type="signal peptide" evidence="1">
    <location>
        <begin position="1"/>
        <end position="20"/>
    </location>
</feature>
<dbReference type="PATRIC" id="fig|1003195.11.peg.1133"/>
<dbReference type="KEGG" id="scy:SCATT_p05570"/>